<organism evidence="6 7">
    <name type="scientific">Parabacteroides gordonii MS-1 = DSM 23371</name>
    <dbReference type="NCBI Taxonomy" id="1203610"/>
    <lineage>
        <taxon>Bacteria</taxon>
        <taxon>Pseudomonadati</taxon>
        <taxon>Bacteroidota</taxon>
        <taxon>Bacteroidia</taxon>
        <taxon>Bacteroidales</taxon>
        <taxon>Tannerellaceae</taxon>
        <taxon>Parabacteroides</taxon>
    </lineage>
</organism>
<dbReference type="Pfam" id="PF01168">
    <property type="entry name" value="Ala_racemase_N"/>
    <property type="match status" value="1"/>
</dbReference>
<dbReference type="AlphaFoldDB" id="A0A0F5JAT4"/>
<feature type="domain" description="Alanine racemase N-terminal" evidence="5">
    <location>
        <begin position="3"/>
        <end position="220"/>
    </location>
</feature>
<comment type="function">
    <text evidence="2">Pyridoxal 5'-phosphate (PLP)-binding protein, which is involved in PLP homeostasis.</text>
</comment>
<dbReference type="FunFam" id="3.20.20.10:FF:000018">
    <property type="entry name" value="Pyridoxal phosphate homeostasis protein"/>
    <property type="match status" value="1"/>
</dbReference>
<dbReference type="PANTHER" id="PTHR10146:SF14">
    <property type="entry name" value="PYRIDOXAL PHOSPHATE HOMEOSTASIS PROTEIN"/>
    <property type="match status" value="1"/>
</dbReference>
<protein>
    <recommendedName>
        <fullName evidence="2">Pyridoxal phosphate homeostasis protein</fullName>
        <shortName evidence="2">PLP homeostasis protein</shortName>
    </recommendedName>
</protein>
<dbReference type="SUPFAM" id="SSF51419">
    <property type="entry name" value="PLP-binding barrel"/>
    <property type="match status" value="1"/>
</dbReference>
<dbReference type="EMBL" id="AQHW01000016">
    <property type="protein sequence ID" value="KKB54522.1"/>
    <property type="molecule type" value="Genomic_DNA"/>
</dbReference>
<reference evidence="6 7" key="1">
    <citation type="submission" date="2013-04" db="EMBL/GenBank/DDBJ databases">
        <title>The Genome Sequence of Parabacteroides gordonii DSM 23371.</title>
        <authorList>
            <consortium name="The Broad Institute Genomics Platform"/>
            <person name="Earl A."/>
            <person name="Ward D."/>
            <person name="Feldgarden M."/>
            <person name="Gevers D."/>
            <person name="Martens E."/>
            <person name="Sakamoto M."/>
            <person name="Benno Y."/>
            <person name="Suzuki N."/>
            <person name="Matsunaga N."/>
            <person name="Koshihara K."/>
            <person name="Seki M."/>
            <person name="Komiya H."/>
            <person name="Walker B."/>
            <person name="Young S."/>
            <person name="Zeng Q."/>
            <person name="Gargeya S."/>
            <person name="Fitzgerald M."/>
            <person name="Haas B."/>
            <person name="Abouelleil A."/>
            <person name="Allen A.W."/>
            <person name="Alvarado L."/>
            <person name="Arachchi H.M."/>
            <person name="Berlin A.M."/>
            <person name="Chapman S.B."/>
            <person name="Gainer-Dewar J."/>
            <person name="Goldberg J."/>
            <person name="Griggs A."/>
            <person name="Gujja S."/>
            <person name="Hansen M."/>
            <person name="Howarth C."/>
            <person name="Imamovic A."/>
            <person name="Ireland A."/>
            <person name="Larimer J."/>
            <person name="McCowan C."/>
            <person name="Murphy C."/>
            <person name="Pearson M."/>
            <person name="Poon T.W."/>
            <person name="Priest M."/>
            <person name="Roberts A."/>
            <person name="Saif S."/>
            <person name="Shea T."/>
            <person name="Sisk P."/>
            <person name="Sykes S."/>
            <person name="Wortman J."/>
            <person name="Nusbaum C."/>
            <person name="Birren B."/>
        </authorList>
    </citation>
    <scope>NUCLEOTIDE SEQUENCE [LARGE SCALE GENOMIC DNA]</scope>
    <source>
        <strain evidence="6 7">MS-1</strain>
    </source>
</reference>
<dbReference type="InterPro" id="IPR001608">
    <property type="entry name" value="Ala_racemase_N"/>
</dbReference>
<keyword evidence="7" id="KW-1185">Reference proteome</keyword>
<feature type="modified residue" description="N6-(pyridoxal phosphate)lysine" evidence="2 3">
    <location>
        <position position="25"/>
    </location>
</feature>
<dbReference type="InterPro" id="IPR011078">
    <property type="entry name" value="PyrdxlP_homeostasis"/>
</dbReference>
<evidence type="ECO:0000256" key="3">
    <source>
        <dbReference type="PIRSR" id="PIRSR004848-1"/>
    </source>
</evidence>
<dbReference type="PIRSF" id="PIRSF004848">
    <property type="entry name" value="YBL036c_PLPDEIII"/>
    <property type="match status" value="1"/>
</dbReference>
<evidence type="ECO:0000313" key="6">
    <source>
        <dbReference type="EMBL" id="KKB54522.1"/>
    </source>
</evidence>
<gene>
    <name evidence="6" type="ORF">HMPREF1536_03442</name>
</gene>
<dbReference type="InterPro" id="IPR029066">
    <property type="entry name" value="PLP-binding_barrel"/>
</dbReference>
<dbReference type="NCBIfam" id="TIGR00044">
    <property type="entry name" value="YggS family pyridoxal phosphate-dependent enzyme"/>
    <property type="match status" value="1"/>
</dbReference>
<comment type="cofactor">
    <cofactor evidence="3">
        <name>pyridoxal 5'-phosphate</name>
        <dbReference type="ChEBI" id="CHEBI:597326"/>
    </cofactor>
</comment>
<evidence type="ECO:0000259" key="5">
    <source>
        <dbReference type="Pfam" id="PF01168"/>
    </source>
</evidence>
<evidence type="ECO:0000256" key="1">
    <source>
        <dbReference type="ARBA" id="ARBA00022898"/>
    </source>
</evidence>
<comment type="similarity">
    <text evidence="2 4">Belongs to the pyridoxal phosphate-binding protein YggS/PROSC family.</text>
</comment>
<sequence>MSISQNIVQLRASLPANVTLVAVSKFHPAEALKEAYDAGQRVFGESRAQELTAKQKVLPGDIEWHFIGPLQSNKVKDIAPFIHTIHSIDSFRLLQEVNKQAAKNNRVIRVLLEIHVAQEDTKHGLTPDECRELLQNEQLDELGNIQIVGLMGMATYTDDTALIEQEFHLLHELFSELKAIYFKGNDNFAVLSMGMSHDYPVAIRQGSTMIRVGTSIFGEREY</sequence>
<keyword evidence="1 2" id="KW-0663">Pyridoxal phosphate</keyword>
<comment type="caution">
    <text evidence="6">The sequence shown here is derived from an EMBL/GenBank/DDBJ whole genome shotgun (WGS) entry which is preliminary data.</text>
</comment>
<dbReference type="Proteomes" id="UP000033035">
    <property type="component" value="Unassembled WGS sequence"/>
</dbReference>
<dbReference type="GO" id="GO:0030170">
    <property type="term" value="F:pyridoxal phosphate binding"/>
    <property type="evidence" value="ECO:0007669"/>
    <property type="project" value="UniProtKB-UniRule"/>
</dbReference>
<dbReference type="PROSITE" id="PS01211">
    <property type="entry name" value="UPF0001"/>
    <property type="match status" value="1"/>
</dbReference>
<proteinExistence type="inferred from homology"/>
<evidence type="ECO:0000256" key="4">
    <source>
        <dbReference type="RuleBase" id="RU004514"/>
    </source>
</evidence>
<accession>A0A0F5JAT4</accession>
<dbReference type="STRING" id="1203610.HMPREF1536_03442"/>
<dbReference type="CDD" id="cd00635">
    <property type="entry name" value="PLPDE_III_YBL036c_like"/>
    <property type="match status" value="1"/>
</dbReference>
<dbReference type="HOGENOM" id="CLU_059988_1_3_10"/>
<evidence type="ECO:0000256" key="2">
    <source>
        <dbReference type="HAMAP-Rule" id="MF_02087"/>
    </source>
</evidence>
<dbReference type="PANTHER" id="PTHR10146">
    <property type="entry name" value="PROLINE SYNTHETASE CO-TRANSCRIBED BACTERIAL HOMOLOG PROTEIN"/>
    <property type="match status" value="1"/>
</dbReference>
<name>A0A0F5JAT4_9BACT</name>
<dbReference type="RefSeq" id="WP_028727573.1">
    <property type="nucleotide sequence ID" value="NZ_AUAE01000017.1"/>
</dbReference>
<dbReference type="Gene3D" id="3.20.20.10">
    <property type="entry name" value="Alanine racemase"/>
    <property type="match status" value="1"/>
</dbReference>
<evidence type="ECO:0000313" key="7">
    <source>
        <dbReference type="Proteomes" id="UP000033035"/>
    </source>
</evidence>
<dbReference type="PATRIC" id="fig|1203610.3.peg.3508"/>
<dbReference type="HAMAP" id="MF_02087">
    <property type="entry name" value="PLP_homeostasis"/>
    <property type="match status" value="1"/>
</dbReference>